<dbReference type="OrthoDB" id="6941547at2"/>
<sequence>MATFEPGHLHIERHALNKYDVSYNICIDYEVQQDPQEGKGILFNMHGTIQGHEMEEKFFLPKDQAYNFGRNVTRIAEKYGIPKMYSAIGSMHKNYDSMFEDVRAQLGMKSGDPVKPEHLE</sequence>
<accession>A0A085VDK3</accession>
<dbReference type="EMBL" id="JPQU01000056">
    <property type="protein sequence ID" value="KFE53516.1"/>
    <property type="molecule type" value="Genomic_DNA"/>
</dbReference>
<keyword evidence="2" id="KW-1185">Reference proteome</keyword>
<gene>
    <name evidence="1" type="ORF">IV01_19370</name>
</gene>
<dbReference type="AlphaFoldDB" id="A0A085VDK3"/>
<dbReference type="Gene3D" id="3.30.160.370">
    <property type="entry name" value="Domain of unknown function DUF5064"/>
    <property type="match status" value="1"/>
</dbReference>
<evidence type="ECO:0000313" key="2">
    <source>
        <dbReference type="Proteomes" id="UP000028631"/>
    </source>
</evidence>
<reference evidence="1 2" key="1">
    <citation type="submission" date="2014-07" db="EMBL/GenBank/DDBJ databases">
        <title>Draft Genome Sequences of Environmental Pseudomonas syringae strains.</title>
        <authorList>
            <person name="Baltrus D.A."/>
            <person name="Berge O."/>
            <person name="Morris C."/>
        </authorList>
    </citation>
    <scope>NUCLEOTIDE SEQUENCE [LARGE SCALE GENOMIC DNA]</scope>
    <source>
        <strain evidence="1 2">GAW0119</strain>
    </source>
</reference>
<dbReference type="InterPro" id="IPR032024">
    <property type="entry name" value="DUF5064"/>
</dbReference>
<protein>
    <submittedName>
        <fullName evidence="1">Acetyl-CoA carboxylase</fullName>
    </submittedName>
</protein>
<organism evidence="1 2">
    <name type="scientific">Pseudomonas syringae</name>
    <dbReference type="NCBI Taxonomy" id="317"/>
    <lineage>
        <taxon>Bacteria</taxon>
        <taxon>Pseudomonadati</taxon>
        <taxon>Pseudomonadota</taxon>
        <taxon>Gammaproteobacteria</taxon>
        <taxon>Pseudomonadales</taxon>
        <taxon>Pseudomonadaceae</taxon>
        <taxon>Pseudomonas</taxon>
    </lineage>
</organism>
<dbReference type="PATRIC" id="fig|317.175.peg.4038"/>
<comment type="caution">
    <text evidence="1">The sequence shown here is derived from an EMBL/GenBank/DDBJ whole genome shotgun (WGS) entry which is preliminary data.</text>
</comment>
<name>A0A085VDK3_PSESX</name>
<dbReference type="RefSeq" id="WP_032630360.1">
    <property type="nucleotide sequence ID" value="NZ_JPQU01000056.1"/>
</dbReference>
<dbReference type="Pfam" id="PF16703">
    <property type="entry name" value="DUF5064"/>
    <property type="match status" value="1"/>
</dbReference>
<proteinExistence type="predicted"/>
<dbReference type="Proteomes" id="UP000028631">
    <property type="component" value="Unassembled WGS sequence"/>
</dbReference>
<evidence type="ECO:0000313" key="1">
    <source>
        <dbReference type="EMBL" id="KFE53516.1"/>
    </source>
</evidence>